<organism evidence="1 2">
    <name type="scientific">Candidatus Abzuiibacterium crystallinum</name>
    <dbReference type="NCBI Taxonomy" id="1974748"/>
    <lineage>
        <taxon>Bacteria</taxon>
        <taxon>Pseudomonadati</taxon>
        <taxon>Candidatus Omnitrophota</taxon>
        <taxon>Candidatus Abzuiibacterium</taxon>
    </lineage>
</organism>
<dbReference type="Proteomes" id="UP000230859">
    <property type="component" value="Unassembled WGS sequence"/>
</dbReference>
<dbReference type="AlphaFoldDB" id="A0A2H0LR01"/>
<evidence type="ECO:0000313" key="1">
    <source>
        <dbReference type="EMBL" id="PIQ86104.1"/>
    </source>
</evidence>
<proteinExistence type="predicted"/>
<evidence type="ECO:0008006" key="3">
    <source>
        <dbReference type="Google" id="ProtNLM"/>
    </source>
</evidence>
<gene>
    <name evidence="1" type="ORF">COV74_05965</name>
</gene>
<sequence>MIRRARDNGQFARQSTLFALTGALLVFTFAALPRTVFAEEKIIWQTQIRPVEPKFRSLKEVFIILSFTNQSGENQPIVLPVRPEDPWFQWIGIYKEGERLEPKPDLDFGFRLSTVQPGETLSLLVPLTHFYQVPAAGPEAGIYELHWPGTTLGPAEDAEAQVEIDPALPNPPDANALDYYLEGVSGKDSAERRKKLWKTVLKSRNDPKWIGLLHILPAELIDADSLLKLAQKSDDLGILREAIRALGKIGSDQKTAGRLTALLKQAKDPVLIESGVESLQRLRR</sequence>
<comment type="caution">
    <text evidence="1">The sequence shown here is derived from an EMBL/GenBank/DDBJ whole genome shotgun (WGS) entry which is preliminary data.</text>
</comment>
<accession>A0A2H0LR01</accession>
<name>A0A2H0LR01_9BACT</name>
<protein>
    <recommendedName>
        <fullName evidence="3">HEAT repeat domain-containing protein</fullName>
    </recommendedName>
</protein>
<dbReference type="EMBL" id="PCVY01000050">
    <property type="protein sequence ID" value="PIQ86104.1"/>
    <property type="molecule type" value="Genomic_DNA"/>
</dbReference>
<evidence type="ECO:0000313" key="2">
    <source>
        <dbReference type="Proteomes" id="UP000230859"/>
    </source>
</evidence>
<reference evidence="1 2" key="1">
    <citation type="submission" date="2017-09" db="EMBL/GenBank/DDBJ databases">
        <title>Depth-based differentiation of microbial function through sediment-hosted aquifers and enrichment of novel symbionts in the deep terrestrial subsurface.</title>
        <authorList>
            <person name="Probst A.J."/>
            <person name="Ladd B."/>
            <person name="Jarett J.K."/>
            <person name="Geller-Mcgrath D.E."/>
            <person name="Sieber C.M."/>
            <person name="Emerson J.B."/>
            <person name="Anantharaman K."/>
            <person name="Thomas B.C."/>
            <person name="Malmstrom R."/>
            <person name="Stieglmeier M."/>
            <person name="Klingl A."/>
            <person name="Woyke T."/>
            <person name="Ryan C.M."/>
            <person name="Banfield J.F."/>
        </authorList>
    </citation>
    <scope>NUCLEOTIDE SEQUENCE [LARGE SCALE GENOMIC DNA]</scope>
    <source>
        <strain evidence="1">CG11_big_fil_rev_8_21_14_0_20_45_26</strain>
    </source>
</reference>